<dbReference type="FunFam" id="2.40.70.10:FF:000012">
    <property type="entry name" value="Aspartyl protease family protein 1"/>
    <property type="match status" value="1"/>
</dbReference>
<gene>
    <name evidence="5" type="ORF">ORAREDHAP_LOCUS37411</name>
</gene>
<dbReference type="InterPro" id="IPR001969">
    <property type="entry name" value="Aspartic_peptidase_AS"/>
</dbReference>
<dbReference type="PANTHER" id="PTHR13683:SF743">
    <property type="entry name" value="ASPARTIC PROTEINASE-LIKE PROTEIN 1"/>
    <property type="match status" value="1"/>
</dbReference>
<proteinExistence type="inferred from homology"/>
<feature type="chain" id="PRO_5026991024" description="Peptidase A1 domain-containing protein" evidence="3">
    <location>
        <begin position="26"/>
        <end position="573"/>
    </location>
</feature>
<dbReference type="OrthoDB" id="2747330at2759"/>
<dbReference type="PANTHER" id="PTHR13683">
    <property type="entry name" value="ASPARTYL PROTEASES"/>
    <property type="match status" value="1"/>
</dbReference>
<comment type="similarity">
    <text evidence="1">Belongs to the peptidase A1 family.</text>
</comment>
<dbReference type="GO" id="GO:0006508">
    <property type="term" value="P:proteolysis"/>
    <property type="evidence" value="ECO:0007669"/>
    <property type="project" value="InterPro"/>
</dbReference>
<feature type="region of interest" description="Disordered" evidence="2">
    <location>
        <begin position="439"/>
        <end position="478"/>
    </location>
</feature>
<sequence length="573" mass="63056">MAARSLLSVLLLLACVLLEPQNARALTLSARLIHRFSDEAKALRISRSGEDPKDLGRWPQRNSMDYYHLLASTDFQKQKMKLGSRRHFQFLFPSEGSNTVSFGNDFGWLHYTWIDIGTPNVSFLVALDTGSDLFWVPCDCIQCAPLSASYYSTLDRDLNEYNPSGSNTSKHVSCSHELCESGTNCKSPKQSCPYTIDYYTENTSSSGLLVEDIVHFAAGGDDGPNTSIEAPVIIGCGMKQSGGYLDGIAPDGLLGLGLGDISVPTFLAKAGLTKNSFSMCFQEDDSGRLFLGTRDQLHNNLHLSCLQMETMKPILLEWKHVVLEILVLSRQASKHWLTVGHHLHFFQKQCMIKFQRSSQDLPKVPSVTLMFVANNSFVVHDPVFPINGNQGVVGFCLAIQPTDGDIGTIGQNFMMGYRTVFDRENLKLGWSRSNCQDFSDAKSMPLTPSKGTPPNPLPTNEQQGTPGGFAPAVAGRAPSKPSAASSRLVASQFCSLRLLPLLLCIISDRPCLLGGCDRISQIIYVVLHVNAGFSSLSFPALNIYIEQAFTVTAKPFFGLLRNDIRMVYQQITI</sequence>
<feature type="domain" description="Peptidase A1" evidence="4">
    <location>
        <begin position="110"/>
        <end position="431"/>
    </location>
</feature>
<name>A0A6J5XRS5_PRUAR</name>
<dbReference type="Pfam" id="PF14543">
    <property type="entry name" value="TAXi_N"/>
    <property type="match status" value="1"/>
</dbReference>
<keyword evidence="6" id="KW-1185">Reference proteome</keyword>
<dbReference type="Proteomes" id="UP000507245">
    <property type="component" value="Unassembled WGS sequence"/>
</dbReference>
<evidence type="ECO:0000313" key="5">
    <source>
        <dbReference type="EMBL" id="CAB4313848.1"/>
    </source>
</evidence>
<dbReference type="InterPro" id="IPR032861">
    <property type="entry name" value="TAXi_N"/>
</dbReference>
<dbReference type="PROSITE" id="PS00141">
    <property type="entry name" value="ASP_PROTEASE"/>
    <property type="match status" value="1"/>
</dbReference>
<dbReference type="SUPFAM" id="SSF50630">
    <property type="entry name" value="Acid proteases"/>
    <property type="match status" value="1"/>
</dbReference>
<accession>A0A6J5XRS5</accession>
<protein>
    <recommendedName>
        <fullName evidence="4">Peptidase A1 domain-containing protein</fullName>
    </recommendedName>
</protein>
<evidence type="ECO:0000313" key="6">
    <source>
        <dbReference type="Proteomes" id="UP000507245"/>
    </source>
</evidence>
<organism evidence="5 6">
    <name type="scientific">Prunus armeniaca</name>
    <name type="common">Apricot</name>
    <name type="synonym">Armeniaca vulgaris</name>
    <dbReference type="NCBI Taxonomy" id="36596"/>
    <lineage>
        <taxon>Eukaryota</taxon>
        <taxon>Viridiplantae</taxon>
        <taxon>Streptophyta</taxon>
        <taxon>Embryophyta</taxon>
        <taxon>Tracheophyta</taxon>
        <taxon>Spermatophyta</taxon>
        <taxon>Magnoliopsida</taxon>
        <taxon>eudicotyledons</taxon>
        <taxon>Gunneridae</taxon>
        <taxon>Pentapetalae</taxon>
        <taxon>rosids</taxon>
        <taxon>fabids</taxon>
        <taxon>Rosales</taxon>
        <taxon>Rosaceae</taxon>
        <taxon>Amygdaloideae</taxon>
        <taxon>Amygdaleae</taxon>
        <taxon>Prunus</taxon>
    </lineage>
</organism>
<dbReference type="AlphaFoldDB" id="A0A6J5XRS5"/>
<feature type="signal peptide" evidence="3">
    <location>
        <begin position="1"/>
        <end position="25"/>
    </location>
</feature>
<dbReference type="InterPro" id="IPR001461">
    <property type="entry name" value="Aspartic_peptidase_A1"/>
</dbReference>
<evidence type="ECO:0000259" key="4">
    <source>
        <dbReference type="PROSITE" id="PS51767"/>
    </source>
</evidence>
<dbReference type="Gene3D" id="2.40.70.10">
    <property type="entry name" value="Acid Proteases"/>
    <property type="match status" value="2"/>
</dbReference>
<dbReference type="EMBL" id="CAEKKB010000006">
    <property type="protein sequence ID" value="CAB4313848.1"/>
    <property type="molecule type" value="Genomic_DNA"/>
</dbReference>
<dbReference type="GO" id="GO:0004190">
    <property type="term" value="F:aspartic-type endopeptidase activity"/>
    <property type="evidence" value="ECO:0007669"/>
    <property type="project" value="InterPro"/>
</dbReference>
<evidence type="ECO:0000256" key="3">
    <source>
        <dbReference type="SAM" id="SignalP"/>
    </source>
</evidence>
<evidence type="ECO:0000256" key="2">
    <source>
        <dbReference type="SAM" id="MobiDB-lite"/>
    </source>
</evidence>
<evidence type="ECO:0000256" key="1">
    <source>
        <dbReference type="ARBA" id="ARBA00007447"/>
    </source>
</evidence>
<keyword evidence="3" id="KW-0732">Signal</keyword>
<dbReference type="PROSITE" id="PS51257">
    <property type="entry name" value="PROKAR_LIPOPROTEIN"/>
    <property type="match status" value="1"/>
</dbReference>
<dbReference type="InterPro" id="IPR021109">
    <property type="entry name" value="Peptidase_aspartic_dom_sf"/>
</dbReference>
<dbReference type="InterPro" id="IPR033121">
    <property type="entry name" value="PEPTIDASE_A1"/>
</dbReference>
<reference evidence="6" key="1">
    <citation type="journal article" date="2020" name="Genome Biol.">
        <title>Gamete binning: chromosome-level and haplotype-resolved genome assembly enabled by high-throughput single-cell sequencing of gamete genomes.</title>
        <authorList>
            <person name="Campoy J.A."/>
            <person name="Sun H."/>
            <person name="Goel M."/>
            <person name="Jiao W.-B."/>
            <person name="Folz-Donahue K."/>
            <person name="Wang N."/>
            <person name="Rubio M."/>
            <person name="Liu C."/>
            <person name="Kukat C."/>
            <person name="Ruiz D."/>
            <person name="Huettel B."/>
            <person name="Schneeberger K."/>
        </authorList>
    </citation>
    <scope>NUCLEOTIDE SEQUENCE [LARGE SCALE GENOMIC DNA]</scope>
    <source>
        <strain evidence="6">cv. Rojo Pasion</strain>
    </source>
</reference>
<dbReference type="PROSITE" id="PS51767">
    <property type="entry name" value="PEPTIDASE_A1"/>
    <property type="match status" value="1"/>
</dbReference>